<dbReference type="EMBL" id="GEDG01028627">
    <property type="protein sequence ID" value="JAP13052.1"/>
    <property type="molecule type" value="Transcribed_RNA"/>
</dbReference>
<dbReference type="InterPro" id="IPR021899">
    <property type="entry name" value="DUF3511"/>
</dbReference>
<proteinExistence type="predicted"/>
<dbReference type="PANTHER" id="PTHR33193">
    <property type="entry name" value="DOMAIN PROTEIN, PUTATIVE (DUF3511)-RELATED"/>
    <property type="match status" value="1"/>
</dbReference>
<dbReference type="AlphaFoldDB" id="A0A0V0GY55"/>
<accession>A0A0V0GY55</accession>
<organism evidence="2">
    <name type="scientific">Solanum chacoense</name>
    <name type="common">Chaco potato</name>
    <dbReference type="NCBI Taxonomy" id="4108"/>
    <lineage>
        <taxon>Eukaryota</taxon>
        <taxon>Viridiplantae</taxon>
        <taxon>Streptophyta</taxon>
        <taxon>Embryophyta</taxon>
        <taxon>Tracheophyta</taxon>
        <taxon>Spermatophyta</taxon>
        <taxon>Magnoliopsida</taxon>
        <taxon>eudicotyledons</taxon>
        <taxon>Gunneridae</taxon>
        <taxon>Pentapetalae</taxon>
        <taxon>asterids</taxon>
        <taxon>lamiids</taxon>
        <taxon>Solanales</taxon>
        <taxon>Solanaceae</taxon>
        <taxon>Solanoideae</taxon>
        <taxon>Solaneae</taxon>
        <taxon>Solanum</taxon>
    </lineage>
</organism>
<dbReference type="Pfam" id="PF12023">
    <property type="entry name" value="DUF3511"/>
    <property type="match status" value="1"/>
</dbReference>
<protein>
    <submittedName>
        <fullName evidence="2">Putative ovule protein</fullName>
    </submittedName>
</protein>
<sequence length="117" mass="14181">MSNKMNKNPHAYILYLFFFQKFEPKFEILKSNMQLKEFKSHDIYDHMDDPQKITRSSSKSNTNSCTLPKKQYKKLEDKRRKRVASYKSYTIEGKIKNSIRDSLRWIKNKYSSIVHRH</sequence>
<evidence type="ECO:0000256" key="1">
    <source>
        <dbReference type="SAM" id="MobiDB-lite"/>
    </source>
</evidence>
<name>A0A0V0GY55_SOLCH</name>
<evidence type="ECO:0000313" key="2">
    <source>
        <dbReference type="EMBL" id="JAP13052.1"/>
    </source>
</evidence>
<feature type="compositionally biased region" description="Polar residues" evidence="1">
    <location>
        <begin position="53"/>
        <end position="66"/>
    </location>
</feature>
<reference evidence="2" key="1">
    <citation type="submission" date="2015-12" db="EMBL/GenBank/DDBJ databases">
        <title>Gene expression during late stages of embryo sac development: a critical building block for successful pollen-pistil interactions.</title>
        <authorList>
            <person name="Liu Y."/>
            <person name="Joly V."/>
            <person name="Sabar M."/>
            <person name="Matton D.P."/>
        </authorList>
    </citation>
    <scope>NUCLEOTIDE SEQUENCE</scope>
</reference>
<dbReference type="PANTHER" id="PTHR33193:SF13">
    <property type="entry name" value="EXPRESSED PROTEIN"/>
    <property type="match status" value="1"/>
</dbReference>
<feature type="region of interest" description="Disordered" evidence="1">
    <location>
        <begin position="49"/>
        <end position="70"/>
    </location>
</feature>